<dbReference type="RefSeq" id="WP_036524108.1">
    <property type="nucleotide sequence ID" value="NZ_JFYZ01000002.1"/>
</dbReference>
<feature type="binding site" evidence="2">
    <location>
        <begin position="119"/>
        <end position="122"/>
    </location>
    <ligand>
        <name>glutathione</name>
        <dbReference type="ChEBI" id="CHEBI:57925"/>
    </ligand>
</feature>
<accession>A0A031K5R4</accession>
<feature type="active site" description="Nucleophile" evidence="1">
    <location>
        <position position="53"/>
    </location>
</feature>
<dbReference type="AlphaFoldDB" id="A0A031K5R4"/>
<dbReference type="Pfam" id="PF13409">
    <property type="entry name" value="GST_N_2"/>
    <property type="match status" value="1"/>
</dbReference>
<dbReference type="CDD" id="cd03190">
    <property type="entry name" value="GST_C_Omega_like"/>
    <property type="match status" value="1"/>
</dbReference>
<dbReference type="Proteomes" id="UP000024329">
    <property type="component" value="Unassembled WGS sequence"/>
</dbReference>
<dbReference type="InterPro" id="IPR004045">
    <property type="entry name" value="Glutathione_S-Trfase_N"/>
</dbReference>
<evidence type="ECO:0000256" key="1">
    <source>
        <dbReference type="PIRSR" id="PIRSR015753-1"/>
    </source>
</evidence>
<dbReference type="Gene3D" id="1.20.1050.10">
    <property type="match status" value="1"/>
</dbReference>
<dbReference type="InterPro" id="IPR036249">
    <property type="entry name" value="Thioredoxin-like_sf"/>
</dbReference>
<feature type="binding site" evidence="2">
    <location>
        <position position="86"/>
    </location>
    <ligand>
        <name>glutathione</name>
        <dbReference type="ChEBI" id="CHEBI:57925"/>
    </ligand>
</feature>
<reference evidence="5 6" key="1">
    <citation type="submission" date="2014-03" db="EMBL/GenBank/DDBJ databases">
        <title>Whole genome sequence of Novosphingobium resinovorum KF1.</title>
        <authorList>
            <person name="Gan H.M."/>
            <person name="Gan H.Y."/>
            <person name="Chew T.H."/>
            <person name="Savka M.A."/>
        </authorList>
    </citation>
    <scope>NUCLEOTIDE SEQUENCE [LARGE SCALE GENOMIC DNA]</scope>
    <source>
        <strain evidence="5 6">KF1</strain>
    </source>
</reference>
<dbReference type="InterPro" id="IPR016639">
    <property type="entry name" value="GST_Omega/GSH"/>
</dbReference>
<dbReference type="Pfam" id="PF13410">
    <property type="entry name" value="GST_C_2"/>
    <property type="match status" value="1"/>
</dbReference>
<dbReference type="PROSITE" id="PS50405">
    <property type="entry name" value="GST_CTER"/>
    <property type="match status" value="1"/>
</dbReference>
<feature type="domain" description="GST C-terminal" evidence="4">
    <location>
        <begin position="161"/>
        <end position="285"/>
    </location>
</feature>
<dbReference type="InterPro" id="IPR010987">
    <property type="entry name" value="Glutathione-S-Trfase_C-like"/>
</dbReference>
<evidence type="ECO:0000259" key="4">
    <source>
        <dbReference type="PROSITE" id="PS50405"/>
    </source>
</evidence>
<dbReference type="SFLD" id="SFLDG01148">
    <property type="entry name" value="Xi_(cytGST)"/>
    <property type="match status" value="1"/>
</dbReference>
<dbReference type="SUPFAM" id="SSF47616">
    <property type="entry name" value="GST C-terminal domain-like"/>
    <property type="match status" value="1"/>
</dbReference>
<gene>
    <name evidence="5" type="ORF">BV97_01135</name>
</gene>
<evidence type="ECO:0000313" key="5">
    <source>
        <dbReference type="EMBL" id="EZP83942.1"/>
    </source>
</evidence>
<dbReference type="InterPro" id="IPR047047">
    <property type="entry name" value="GST_Omega-like_C"/>
</dbReference>
<evidence type="ECO:0000313" key="6">
    <source>
        <dbReference type="Proteomes" id="UP000024329"/>
    </source>
</evidence>
<evidence type="ECO:0000256" key="3">
    <source>
        <dbReference type="PIRSR" id="PIRSR015753-3"/>
    </source>
</evidence>
<keyword evidence="5" id="KW-0808">Transferase</keyword>
<evidence type="ECO:0000256" key="2">
    <source>
        <dbReference type="PIRSR" id="PIRSR015753-2"/>
    </source>
</evidence>
<dbReference type="PATRIC" id="fig|158500.4.peg.1166"/>
<proteinExistence type="predicted"/>
<dbReference type="EMBL" id="JFYZ01000002">
    <property type="protein sequence ID" value="EZP83942.1"/>
    <property type="molecule type" value="Genomic_DNA"/>
</dbReference>
<dbReference type="GO" id="GO:0004364">
    <property type="term" value="F:glutathione transferase activity"/>
    <property type="evidence" value="ECO:0007669"/>
    <property type="project" value="InterPro"/>
</dbReference>
<dbReference type="Gene3D" id="3.40.30.10">
    <property type="entry name" value="Glutaredoxin"/>
    <property type="match status" value="1"/>
</dbReference>
<feature type="active site" description="Proton donor/acceptor" evidence="1">
    <location>
        <position position="184"/>
    </location>
</feature>
<dbReference type="eggNOG" id="COG0435">
    <property type="taxonomic scope" value="Bacteria"/>
</dbReference>
<feature type="binding site" evidence="2">
    <location>
        <begin position="137"/>
        <end position="138"/>
    </location>
    <ligand>
        <name>glutathione</name>
        <dbReference type="ChEBI" id="CHEBI:57925"/>
    </ligand>
</feature>
<sequence>MGLLVDGIWHDQWYDTASTGGRFVRKESQFREGLDARFEAVAGRYHLYAGYACPWSHRVLIMRALKGLEEAISVSLVNAQMAENGWTFLPGDGVVADTVNGARFVHQIYAAADPTYTGRATIPILWDKQEKRIVNNESAEILRILGRAFDDAGALPGDYYPDALRAEIDAVNAVVYEQINNAVYRAGFATSQQAYEEAVVPLFGALDEMEMRLDASEWLVGDRMTEADIRLFPTLVRFDAVYHGHFKCNLRRIGDYPSLSRYTRRLATDPLIGPTVQLAHIKAHYYGSHLTVNPTGIIPLGPLDPLASCHSGTGK</sequence>
<dbReference type="PANTHER" id="PTHR32419">
    <property type="entry name" value="GLUTATHIONYL-HYDROQUINONE REDUCTASE"/>
    <property type="match status" value="1"/>
</dbReference>
<feature type="site" description="Lowers pKa of active site Cys" evidence="3">
    <location>
        <position position="285"/>
    </location>
</feature>
<comment type="caution">
    <text evidence="5">The sequence shown here is derived from an EMBL/GenBank/DDBJ whole genome shotgun (WGS) entry which is preliminary data.</text>
</comment>
<dbReference type="SFLD" id="SFLDG01206">
    <property type="entry name" value="Xi.1"/>
    <property type="match status" value="1"/>
</dbReference>
<dbReference type="GO" id="GO:0005737">
    <property type="term" value="C:cytoplasm"/>
    <property type="evidence" value="ECO:0007669"/>
    <property type="project" value="TreeGrafter"/>
</dbReference>
<dbReference type="SFLD" id="SFLDS00019">
    <property type="entry name" value="Glutathione_Transferase_(cytos"/>
    <property type="match status" value="1"/>
</dbReference>
<organism evidence="5 6">
    <name type="scientific">Novosphingobium resinovorum</name>
    <dbReference type="NCBI Taxonomy" id="158500"/>
    <lineage>
        <taxon>Bacteria</taxon>
        <taxon>Pseudomonadati</taxon>
        <taxon>Pseudomonadota</taxon>
        <taxon>Alphaproteobacteria</taxon>
        <taxon>Sphingomonadales</taxon>
        <taxon>Sphingomonadaceae</taxon>
        <taxon>Novosphingobium</taxon>
    </lineage>
</organism>
<protein>
    <submittedName>
        <fullName evidence="5">Glutathione S-transferase</fullName>
    </submittedName>
</protein>
<dbReference type="InterPro" id="IPR040079">
    <property type="entry name" value="Glutathione_S-Trfase"/>
</dbReference>
<name>A0A031K5R4_9SPHN</name>
<dbReference type="PANTHER" id="PTHR32419:SF6">
    <property type="entry name" value="GLUTATHIONE S-TRANSFERASE OMEGA-LIKE 1-RELATED"/>
    <property type="match status" value="1"/>
</dbReference>
<dbReference type="InterPro" id="IPR036282">
    <property type="entry name" value="Glutathione-S-Trfase_C_sf"/>
</dbReference>
<feature type="site" description="Lowers pKa of active site Cys" evidence="3">
    <location>
        <position position="242"/>
    </location>
</feature>
<dbReference type="PIRSF" id="PIRSF015753">
    <property type="entry name" value="GST"/>
    <property type="match status" value="1"/>
</dbReference>
<dbReference type="SUPFAM" id="SSF52833">
    <property type="entry name" value="Thioredoxin-like"/>
    <property type="match status" value="1"/>
</dbReference>